<evidence type="ECO:0000256" key="1">
    <source>
        <dbReference type="ARBA" id="ARBA00023125"/>
    </source>
</evidence>
<dbReference type="Pfam" id="PF01381">
    <property type="entry name" value="HTH_3"/>
    <property type="match status" value="1"/>
</dbReference>
<accession>A0AAW6EM16</accession>
<evidence type="ECO:0000259" key="2">
    <source>
        <dbReference type="PROSITE" id="PS50943"/>
    </source>
</evidence>
<dbReference type="GO" id="GO:0003677">
    <property type="term" value="F:DNA binding"/>
    <property type="evidence" value="ECO:0007669"/>
    <property type="project" value="UniProtKB-KW"/>
</dbReference>
<keyword evidence="1" id="KW-0238">DNA-binding</keyword>
<organism evidence="3 4">
    <name type="scientific">Ruminococcus bicirculans</name>
    <name type="common">ex Wegman et al. 2014</name>
    <dbReference type="NCBI Taxonomy" id="1160721"/>
    <lineage>
        <taxon>Bacteria</taxon>
        <taxon>Bacillati</taxon>
        <taxon>Bacillota</taxon>
        <taxon>Clostridia</taxon>
        <taxon>Eubacteriales</taxon>
        <taxon>Oscillospiraceae</taxon>
        <taxon>Ruminococcus</taxon>
    </lineage>
</organism>
<dbReference type="InterPro" id="IPR001387">
    <property type="entry name" value="Cro/C1-type_HTH"/>
</dbReference>
<evidence type="ECO:0000313" key="3">
    <source>
        <dbReference type="EMBL" id="MDB8751342.1"/>
    </source>
</evidence>
<feature type="domain" description="HTH cro/C1-type" evidence="2">
    <location>
        <begin position="7"/>
        <end position="61"/>
    </location>
</feature>
<gene>
    <name evidence="3" type="ORF">PNW00_12915</name>
</gene>
<dbReference type="InterPro" id="IPR010982">
    <property type="entry name" value="Lambda_DNA-bd_dom_sf"/>
</dbReference>
<dbReference type="SMART" id="SM00530">
    <property type="entry name" value="HTH_XRE"/>
    <property type="match status" value="1"/>
</dbReference>
<dbReference type="EMBL" id="JAQMLU010000029">
    <property type="protein sequence ID" value="MDB8751342.1"/>
    <property type="molecule type" value="Genomic_DNA"/>
</dbReference>
<dbReference type="SUPFAM" id="SSF47413">
    <property type="entry name" value="lambda repressor-like DNA-binding domains"/>
    <property type="match status" value="1"/>
</dbReference>
<dbReference type="CDD" id="cd00093">
    <property type="entry name" value="HTH_XRE"/>
    <property type="match status" value="1"/>
</dbReference>
<dbReference type="Gene3D" id="1.10.260.40">
    <property type="entry name" value="lambda repressor-like DNA-binding domains"/>
    <property type="match status" value="1"/>
</dbReference>
<dbReference type="PANTHER" id="PTHR46558">
    <property type="entry name" value="TRACRIPTIONAL REGULATORY PROTEIN-RELATED-RELATED"/>
    <property type="match status" value="1"/>
</dbReference>
<dbReference type="PANTHER" id="PTHR46558:SF4">
    <property type="entry name" value="DNA-BIDING PHAGE PROTEIN"/>
    <property type="match status" value="1"/>
</dbReference>
<name>A0AAW6EM16_9FIRM</name>
<dbReference type="RefSeq" id="WP_022288553.1">
    <property type="nucleotide sequence ID" value="NZ_JADMWL010000028.1"/>
</dbReference>
<comment type="caution">
    <text evidence="3">The sequence shown here is derived from an EMBL/GenBank/DDBJ whole genome shotgun (WGS) entry which is preliminary data.</text>
</comment>
<protein>
    <submittedName>
        <fullName evidence="3">Helix-turn-helix transcriptional regulator</fullName>
    </submittedName>
</protein>
<dbReference type="AlphaFoldDB" id="A0AAW6EM16"/>
<proteinExistence type="predicted"/>
<dbReference type="PROSITE" id="PS50943">
    <property type="entry name" value="HTH_CROC1"/>
    <property type="match status" value="1"/>
</dbReference>
<dbReference type="Proteomes" id="UP001213042">
    <property type="component" value="Unassembled WGS sequence"/>
</dbReference>
<sequence length="114" mass="13255">MSLGSRIKEKREQLGMTQKQLADKLGVTKSAICNYENGTSSPKEDVLLNIFKVLSVDPNYLYQDSVNVTENSKKKDEIIENIRLFLDDLSDEDLTNLYDYLEFLKWKTSKRKEK</sequence>
<reference evidence="3" key="1">
    <citation type="submission" date="2023-01" db="EMBL/GenBank/DDBJ databases">
        <title>Human gut microbiome strain richness.</title>
        <authorList>
            <person name="Chen-Liaw A."/>
        </authorList>
    </citation>
    <scope>NUCLEOTIDE SEQUENCE</scope>
    <source>
        <strain evidence="3">D43st1_D9_D43t1_170807</strain>
    </source>
</reference>
<evidence type="ECO:0000313" key="4">
    <source>
        <dbReference type="Proteomes" id="UP001213042"/>
    </source>
</evidence>